<evidence type="ECO:0000313" key="6">
    <source>
        <dbReference type="EnsemblMetazoa" id="XP_022644545"/>
    </source>
</evidence>
<protein>
    <recommendedName>
        <fullName evidence="8">Mitochondrial import inner membrane translocase subunit tim23</fullName>
    </recommendedName>
</protein>
<dbReference type="RefSeq" id="XP_022644545.1">
    <property type="nucleotide sequence ID" value="XM_022788810.1"/>
</dbReference>
<evidence type="ECO:0000256" key="3">
    <source>
        <dbReference type="ARBA" id="ARBA00022989"/>
    </source>
</evidence>
<dbReference type="InterPro" id="IPR045238">
    <property type="entry name" value="Tim23-like"/>
</dbReference>
<keyword evidence="2" id="KW-0812">Transmembrane</keyword>
<dbReference type="InParanoid" id="A0A7M7J5G7"/>
<organism evidence="6 7">
    <name type="scientific">Varroa destructor</name>
    <name type="common">Honeybee mite</name>
    <dbReference type="NCBI Taxonomy" id="109461"/>
    <lineage>
        <taxon>Eukaryota</taxon>
        <taxon>Metazoa</taxon>
        <taxon>Ecdysozoa</taxon>
        <taxon>Arthropoda</taxon>
        <taxon>Chelicerata</taxon>
        <taxon>Arachnida</taxon>
        <taxon>Acari</taxon>
        <taxon>Parasitiformes</taxon>
        <taxon>Mesostigmata</taxon>
        <taxon>Gamasina</taxon>
        <taxon>Dermanyssoidea</taxon>
        <taxon>Varroidae</taxon>
        <taxon>Varroa</taxon>
    </lineage>
</organism>
<evidence type="ECO:0008006" key="8">
    <source>
        <dbReference type="Google" id="ProtNLM"/>
    </source>
</evidence>
<dbReference type="FunCoup" id="A0A7M7J5G7">
    <property type="interactions" value="641"/>
</dbReference>
<evidence type="ECO:0000256" key="4">
    <source>
        <dbReference type="ARBA" id="ARBA00023136"/>
    </source>
</evidence>
<evidence type="ECO:0000256" key="1">
    <source>
        <dbReference type="ARBA" id="ARBA00004141"/>
    </source>
</evidence>
<sequence length="185" mass="19517">MDRQLTEGQQTTMESTFPQPGSPLYSPYLNFDPSYLNAAGPEYIFPEGAGAKRGRFELAFSQIGTCLLLGSSMGCSRGLIQGLRETSSLSGAVRRSQLINYTIKGGSGIAHRIGTIAVMYSAFGVLLSKVRDTDDEINTIVSGGLTGLLYKSTVGLKRCGIGGAVGLGIASIYAAATSEAVRKMF</sequence>
<evidence type="ECO:0000256" key="5">
    <source>
        <dbReference type="SAM" id="MobiDB-lite"/>
    </source>
</evidence>
<dbReference type="PANTHER" id="PTHR15371">
    <property type="entry name" value="TIM23"/>
    <property type="match status" value="1"/>
</dbReference>
<dbReference type="GO" id="GO:0005744">
    <property type="term" value="C:TIM23 mitochondrial import inner membrane translocase complex"/>
    <property type="evidence" value="ECO:0007669"/>
    <property type="project" value="TreeGrafter"/>
</dbReference>
<keyword evidence="3" id="KW-1133">Transmembrane helix</keyword>
<dbReference type="GeneID" id="111243367"/>
<dbReference type="PANTHER" id="PTHR15371:SF0">
    <property type="entry name" value="SD19278P"/>
    <property type="match status" value="1"/>
</dbReference>
<dbReference type="Proteomes" id="UP000594260">
    <property type="component" value="Unplaced"/>
</dbReference>
<keyword evidence="4" id="KW-0472">Membrane</keyword>
<feature type="region of interest" description="Disordered" evidence="5">
    <location>
        <begin position="1"/>
        <end position="21"/>
    </location>
</feature>
<reference evidence="6" key="1">
    <citation type="submission" date="2021-01" db="UniProtKB">
        <authorList>
            <consortium name="EnsemblMetazoa"/>
        </authorList>
    </citation>
    <scope>IDENTIFICATION</scope>
</reference>
<dbReference type="KEGG" id="vde:111243367"/>
<dbReference type="CTD" id="3355096"/>
<evidence type="ECO:0000256" key="2">
    <source>
        <dbReference type="ARBA" id="ARBA00022692"/>
    </source>
</evidence>
<dbReference type="GO" id="GO:0030150">
    <property type="term" value="P:protein import into mitochondrial matrix"/>
    <property type="evidence" value="ECO:0007669"/>
    <property type="project" value="TreeGrafter"/>
</dbReference>
<name>A0A7M7J5G7_VARDE</name>
<feature type="compositionally biased region" description="Polar residues" evidence="5">
    <location>
        <begin position="1"/>
        <end position="19"/>
    </location>
</feature>
<dbReference type="AlphaFoldDB" id="A0A7M7J5G7"/>
<dbReference type="OMA" id="DNDNIWS"/>
<dbReference type="EnsemblMetazoa" id="XM_022788810">
    <property type="protein sequence ID" value="XP_022644545"/>
    <property type="gene ID" value="LOC111243367"/>
</dbReference>
<proteinExistence type="predicted"/>
<dbReference type="Pfam" id="PF02466">
    <property type="entry name" value="Tim17"/>
    <property type="match status" value="1"/>
</dbReference>
<dbReference type="GO" id="GO:0008320">
    <property type="term" value="F:protein transmembrane transporter activity"/>
    <property type="evidence" value="ECO:0007669"/>
    <property type="project" value="TreeGrafter"/>
</dbReference>
<evidence type="ECO:0000313" key="7">
    <source>
        <dbReference type="Proteomes" id="UP000594260"/>
    </source>
</evidence>
<accession>A0A7M7J5G7</accession>
<comment type="subcellular location">
    <subcellularLocation>
        <location evidence="1">Membrane</location>
        <topology evidence="1">Multi-pass membrane protein</topology>
    </subcellularLocation>
</comment>
<dbReference type="OrthoDB" id="159299at2759"/>
<keyword evidence="7" id="KW-1185">Reference proteome</keyword>